<dbReference type="AlphaFoldDB" id="A0A7C5R7L5"/>
<name>A0A7C5R7L5_9PROT</name>
<evidence type="ECO:0000313" key="3">
    <source>
        <dbReference type="EMBL" id="HHL42205.1"/>
    </source>
</evidence>
<keyword evidence="3" id="KW-0808">Transferase</keyword>
<keyword evidence="1" id="KW-0472">Membrane</keyword>
<feature type="transmembrane region" description="Helical" evidence="1">
    <location>
        <begin position="220"/>
        <end position="237"/>
    </location>
</feature>
<organism evidence="3">
    <name type="scientific">Hellea balneolensis</name>
    <dbReference type="NCBI Taxonomy" id="287478"/>
    <lineage>
        <taxon>Bacteria</taxon>
        <taxon>Pseudomonadati</taxon>
        <taxon>Pseudomonadota</taxon>
        <taxon>Alphaproteobacteria</taxon>
        <taxon>Maricaulales</taxon>
        <taxon>Robiginitomaculaceae</taxon>
        <taxon>Hellea</taxon>
    </lineage>
</organism>
<feature type="domain" description="Acyltransferase 3" evidence="2">
    <location>
        <begin position="62"/>
        <end position="342"/>
    </location>
</feature>
<feature type="transmembrane region" description="Helical" evidence="1">
    <location>
        <begin position="97"/>
        <end position="117"/>
    </location>
</feature>
<feature type="transmembrane region" description="Helical" evidence="1">
    <location>
        <begin position="20"/>
        <end position="39"/>
    </location>
</feature>
<evidence type="ECO:0000259" key="2">
    <source>
        <dbReference type="Pfam" id="PF01757"/>
    </source>
</evidence>
<dbReference type="InterPro" id="IPR002656">
    <property type="entry name" value="Acyl_transf_3_dom"/>
</dbReference>
<keyword evidence="1" id="KW-0812">Transmembrane</keyword>
<dbReference type="Pfam" id="PF01757">
    <property type="entry name" value="Acyl_transf_3"/>
    <property type="match status" value="1"/>
</dbReference>
<feature type="transmembrane region" description="Helical" evidence="1">
    <location>
        <begin position="324"/>
        <end position="345"/>
    </location>
</feature>
<dbReference type="Proteomes" id="UP000885830">
    <property type="component" value="Unassembled WGS sequence"/>
</dbReference>
<feature type="transmembrane region" description="Helical" evidence="1">
    <location>
        <begin position="188"/>
        <end position="208"/>
    </location>
</feature>
<feature type="transmembrane region" description="Helical" evidence="1">
    <location>
        <begin position="59"/>
        <end position="76"/>
    </location>
</feature>
<evidence type="ECO:0000256" key="1">
    <source>
        <dbReference type="SAM" id="Phobius"/>
    </source>
</evidence>
<keyword evidence="3" id="KW-0012">Acyltransferase</keyword>
<gene>
    <name evidence="3" type="ORF">ENJ42_01180</name>
</gene>
<protein>
    <submittedName>
        <fullName evidence="3">Acyltransferase</fullName>
    </submittedName>
</protein>
<proteinExistence type="predicted"/>
<sequence length="358" mass="40321">MNVVNTIRQGLQTPKPTDRLPWLPIVRMIVVAFIAFGYASTMPRGPGEPEYLRVFGYDPSWYGITLLFMISGFLAAKSLNRHNSPLKFLISRAARNLPILALFAASVIFILFPLFGVDSGQHTQQHLKYFIKVVSCFDPNTATPGLLDNALYMCIIQGGLWTFRWGAIAYIGTALIWKTGLLKSPRNLLMLTATMVMVYSALITYNIVHPTPWLEWPVTGLHLGWPFVAGMCAYAYRDHLSRSLIVPFSFIMAAGVHYIFLPWTPYIEILMDLALGFLVFQAIFTHANLPEWTKKIPDLSLGLYVFNWPVSQILLLLLPTLSPLALFGLSFPVAIVLALATWLILNRPIERSLKRYTA</sequence>
<feature type="transmembrane region" description="Helical" evidence="1">
    <location>
        <begin position="150"/>
        <end position="176"/>
    </location>
</feature>
<feature type="transmembrane region" description="Helical" evidence="1">
    <location>
        <begin position="244"/>
        <end position="263"/>
    </location>
</feature>
<comment type="caution">
    <text evidence="3">The sequence shown here is derived from an EMBL/GenBank/DDBJ whole genome shotgun (WGS) entry which is preliminary data.</text>
</comment>
<reference evidence="3" key="1">
    <citation type="journal article" date="2020" name="mSystems">
        <title>Genome- and Community-Level Interaction Insights into Carbon Utilization and Element Cycling Functions of Hydrothermarchaeota in Hydrothermal Sediment.</title>
        <authorList>
            <person name="Zhou Z."/>
            <person name="Liu Y."/>
            <person name="Xu W."/>
            <person name="Pan J."/>
            <person name="Luo Z.H."/>
            <person name="Li M."/>
        </authorList>
    </citation>
    <scope>NUCLEOTIDE SEQUENCE [LARGE SCALE GENOMIC DNA]</scope>
    <source>
        <strain evidence="3">HyVt-485</strain>
    </source>
</reference>
<dbReference type="GO" id="GO:0016747">
    <property type="term" value="F:acyltransferase activity, transferring groups other than amino-acyl groups"/>
    <property type="evidence" value="ECO:0007669"/>
    <property type="project" value="InterPro"/>
</dbReference>
<keyword evidence="1" id="KW-1133">Transmembrane helix</keyword>
<dbReference type="EMBL" id="DRMJ01000056">
    <property type="protein sequence ID" value="HHL42205.1"/>
    <property type="molecule type" value="Genomic_DNA"/>
</dbReference>
<accession>A0A7C5R7L5</accession>